<evidence type="ECO:0000256" key="4">
    <source>
        <dbReference type="ARBA" id="ARBA00022898"/>
    </source>
</evidence>
<comment type="cofactor">
    <cofactor evidence="1">
        <name>pyridoxal 5'-phosphate</name>
        <dbReference type="ChEBI" id="CHEBI:597326"/>
    </cofactor>
</comment>
<dbReference type="GO" id="GO:0030170">
    <property type="term" value="F:pyridoxal phosphate binding"/>
    <property type="evidence" value="ECO:0007669"/>
    <property type="project" value="InterPro"/>
</dbReference>
<dbReference type="AlphaFoldDB" id="C8XJQ4"/>
<dbReference type="CDD" id="cd00609">
    <property type="entry name" value="AAT_like"/>
    <property type="match status" value="1"/>
</dbReference>
<feature type="region of interest" description="Disordered" evidence="5">
    <location>
        <begin position="1"/>
        <end position="23"/>
    </location>
</feature>
<dbReference type="SUPFAM" id="SSF53383">
    <property type="entry name" value="PLP-dependent transferases"/>
    <property type="match status" value="1"/>
</dbReference>
<evidence type="ECO:0000256" key="1">
    <source>
        <dbReference type="ARBA" id="ARBA00001933"/>
    </source>
</evidence>
<dbReference type="KEGG" id="nml:Namu_4327"/>
<feature type="domain" description="Aminotransferase class I/classII large" evidence="6">
    <location>
        <begin position="79"/>
        <end position="407"/>
    </location>
</feature>
<accession>C8XJQ4</accession>
<dbReference type="InterPro" id="IPR015422">
    <property type="entry name" value="PyrdxlP-dep_Trfase_small"/>
</dbReference>
<dbReference type="PANTHER" id="PTHR42790:SF19">
    <property type="entry name" value="KYNURENINE_ALPHA-AMINOADIPATE AMINOTRANSFERASE, MITOCHONDRIAL"/>
    <property type="match status" value="1"/>
</dbReference>
<dbReference type="InterPro" id="IPR004839">
    <property type="entry name" value="Aminotransferase_I/II_large"/>
</dbReference>
<evidence type="ECO:0000256" key="5">
    <source>
        <dbReference type="SAM" id="MobiDB-lite"/>
    </source>
</evidence>
<dbReference type="HOGENOM" id="CLU_017584_0_6_11"/>
<evidence type="ECO:0000256" key="3">
    <source>
        <dbReference type="ARBA" id="ARBA00022679"/>
    </source>
</evidence>
<gene>
    <name evidence="7" type="ordered locus">Namu_4327</name>
</gene>
<keyword evidence="4" id="KW-0663">Pyridoxal phosphate</keyword>
<name>C8XJQ4_NAKMY</name>
<organism evidence="7 8">
    <name type="scientific">Nakamurella multipartita (strain ATCC 700099 / DSM 44233 / CIP 104796 / JCM 9543 / NBRC 105858 / Y-104)</name>
    <name type="common">Microsphaera multipartita</name>
    <dbReference type="NCBI Taxonomy" id="479431"/>
    <lineage>
        <taxon>Bacteria</taxon>
        <taxon>Bacillati</taxon>
        <taxon>Actinomycetota</taxon>
        <taxon>Actinomycetes</taxon>
        <taxon>Nakamurellales</taxon>
        <taxon>Nakamurellaceae</taxon>
        <taxon>Nakamurella</taxon>
    </lineage>
</organism>
<dbReference type="InterPro" id="IPR050859">
    <property type="entry name" value="Class-I_PLP-dep_aminotransf"/>
</dbReference>
<dbReference type="Proteomes" id="UP000002218">
    <property type="component" value="Chromosome"/>
</dbReference>
<dbReference type="EMBL" id="CP001737">
    <property type="protein sequence ID" value="ACV80615.1"/>
    <property type="molecule type" value="Genomic_DNA"/>
</dbReference>
<dbReference type="InParanoid" id="C8XJQ4"/>
<sequence>MTTITQTRTATATSPAETSTLPPISRLSRRLSEPRGFGDQTLIVPRPDAIRLLGGIPAPEALPVPDIARVSTELWTDPAAATAALQYSSATGFTGLREWIARREGVDPARVVITNGGLHGLSLAVLTVVERGATVAVDDPIFPLFLRVLELATDAVLPIPVDGDGLDVEALAARLAAGERIGAVYTVPDFHNPSQGTLTTDGRRALVALAEQYGFYLLIDNPYRELRFAGDDQGLRPFHESDRAIVVNTFTKTLGPGWRVGWLVLPEQLVPPVIRLRNRLDGHSSTVTQTLIEHLVLTDDGWFDRVLAPARALYAERAFALVDALEAELPGAFRTVRPEGGLFLWPRLTDDRVDAAALADRAAAHGVLYQQGEFFASGPDRWEASRHLRLAYGDRTPEELREAVRRLAAAF</sequence>
<evidence type="ECO:0000259" key="6">
    <source>
        <dbReference type="Pfam" id="PF00155"/>
    </source>
</evidence>
<keyword evidence="3" id="KW-0808">Transferase</keyword>
<dbReference type="OrthoDB" id="199743at2"/>
<reference evidence="8" key="1">
    <citation type="submission" date="2009-09" db="EMBL/GenBank/DDBJ databases">
        <title>The complete genome of Nakamurella multipartita DSM 44233.</title>
        <authorList>
            <consortium name="US DOE Joint Genome Institute (JGI-PGF)"/>
            <person name="Lucas S."/>
            <person name="Copeland A."/>
            <person name="Lapidus A."/>
            <person name="Glavina del Rio T."/>
            <person name="Dalin E."/>
            <person name="Tice H."/>
            <person name="Bruce D."/>
            <person name="Goodwin L."/>
            <person name="Pitluck S."/>
            <person name="Kyrpides N."/>
            <person name="Mavromatis K."/>
            <person name="Ivanova N."/>
            <person name="Ovchinnikova G."/>
            <person name="Sims D."/>
            <person name="Meincke L."/>
            <person name="Brettin T."/>
            <person name="Detter J.C."/>
            <person name="Han C."/>
            <person name="Larimer F."/>
            <person name="Land M."/>
            <person name="Hauser L."/>
            <person name="Markowitz V."/>
            <person name="Cheng J.-F."/>
            <person name="Hugenholtz P."/>
            <person name="Woyke T."/>
            <person name="Wu D."/>
            <person name="Klenk H.-P."/>
            <person name="Eisen J.A."/>
        </authorList>
    </citation>
    <scope>NUCLEOTIDE SEQUENCE [LARGE SCALE GENOMIC DNA]</scope>
    <source>
        <strain evidence="8">ATCC 700099 / DSM 44233 / CIP 104796 / JCM 9543 / NBRC 105858 / Y-104</strain>
    </source>
</reference>
<dbReference type="GO" id="GO:1901605">
    <property type="term" value="P:alpha-amino acid metabolic process"/>
    <property type="evidence" value="ECO:0007669"/>
    <property type="project" value="TreeGrafter"/>
</dbReference>
<proteinExistence type="predicted"/>
<keyword evidence="2" id="KW-0032">Aminotransferase</keyword>
<dbReference type="eggNOG" id="COG1167">
    <property type="taxonomic scope" value="Bacteria"/>
</dbReference>
<evidence type="ECO:0000313" key="8">
    <source>
        <dbReference type="Proteomes" id="UP000002218"/>
    </source>
</evidence>
<dbReference type="PANTHER" id="PTHR42790">
    <property type="entry name" value="AMINOTRANSFERASE"/>
    <property type="match status" value="1"/>
</dbReference>
<dbReference type="Gene3D" id="3.40.640.10">
    <property type="entry name" value="Type I PLP-dependent aspartate aminotransferase-like (Major domain)"/>
    <property type="match status" value="1"/>
</dbReference>
<dbReference type="Pfam" id="PF00155">
    <property type="entry name" value="Aminotran_1_2"/>
    <property type="match status" value="1"/>
</dbReference>
<reference evidence="7 8" key="2">
    <citation type="journal article" date="2010" name="Stand. Genomic Sci.">
        <title>Complete genome sequence of Nakamurella multipartita type strain (Y-104).</title>
        <authorList>
            <person name="Tice H."/>
            <person name="Mayilraj S."/>
            <person name="Sims D."/>
            <person name="Lapidus A."/>
            <person name="Nolan M."/>
            <person name="Lucas S."/>
            <person name="Glavina Del Rio T."/>
            <person name="Copeland A."/>
            <person name="Cheng J.F."/>
            <person name="Meincke L."/>
            <person name="Bruce D."/>
            <person name="Goodwin L."/>
            <person name="Pitluck S."/>
            <person name="Ivanova N."/>
            <person name="Mavromatis K."/>
            <person name="Ovchinnikova G."/>
            <person name="Pati A."/>
            <person name="Chen A."/>
            <person name="Palaniappan K."/>
            <person name="Land M."/>
            <person name="Hauser L."/>
            <person name="Chang Y.J."/>
            <person name="Jeffries C.D."/>
            <person name="Detter J.C."/>
            <person name="Brettin T."/>
            <person name="Rohde M."/>
            <person name="Goker M."/>
            <person name="Bristow J."/>
            <person name="Eisen J.A."/>
            <person name="Markowitz V."/>
            <person name="Hugenholtz P."/>
            <person name="Kyrpides N.C."/>
            <person name="Klenk H.P."/>
            <person name="Chen F."/>
        </authorList>
    </citation>
    <scope>NUCLEOTIDE SEQUENCE [LARGE SCALE GENOMIC DNA]</scope>
    <source>
        <strain evidence="8">ATCC 700099 / DSM 44233 / CIP 104796 / JCM 9543 / NBRC 105858 / Y-104</strain>
    </source>
</reference>
<evidence type="ECO:0000313" key="7">
    <source>
        <dbReference type="EMBL" id="ACV80615.1"/>
    </source>
</evidence>
<dbReference type="InterPro" id="IPR015421">
    <property type="entry name" value="PyrdxlP-dep_Trfase_major"/>
</dbReference>
<dbReference type="STRING" id="479431.Namu_4327"/>
<dbReference type="GO" id="GO:0008483">
    <property type="term" value="F:transaminase activity"/>
    <property type="evidence" value="ECO:0007669"/>
    <property type="project" value="UniProtKB-KW"/>
</dbReference>
<dbReference type="Gene3D" id="3.90.1150.10">
    <property type="entry name" value="Aspartate Aminotransferase, domain 1"/>
    <property type="match status" value="1"/>
</dbReference>
<protein>
    <submittedName>
        <fullName evidence="7">Putative transcriptional regulator, GntR family</fullName>
    </submittedName>
</protein>
<dbReference type="InterPro" id="IPR015424">
    <property type="entry name" value="PyrdxlP-dep_Trfase"/>
</dbReference>
<evidence type="ECO:0000256" key="2">
    <source>
        <dbReference type="ARBA" id="ARBA00022576"/>
    </source>
</evidence>
<keyword evidence="8" id="KW-1185">Reference proteome</keyword>